<dbReference type="RefSeq" id="WP_158868958.1">
    <property type="nucleotide sequence ID" value="NZ_CP046401.1"/>
</dbReference>
<feature type="domain" description="Rhodanese" evidence="1">
    <location>
        <begin position="69"/>
        <end position="134"/>
    </location>
</feature>
<dbReference type="EMBL" id="CP046401">
    <property type="protein sequence ID" value="QGY45818.1"/>
    <property type="molecule type" value="Genomic_DNA"/>
</dbReference>
<dbReference type="Proteomes" id="UP000428260">
    <property type="component" value="Chromosome"/>
</dbReference>
<protein>
    <submittedName>
        <fullName evidence="2">Rhodanese-like domain-containing protein</fullName>
    </submittedName>
</protein>
<dbReference type="KEGG" id="mcos:GM418_19710"/>
<dbReference type="Gene3D" id="3.40.250.10">
    <property type="entry name" value="Rhodanese-like domain"/>
    <property type="match status" value="1"/>
</dbReference>
<dbReference type="Pfam" id="PF00581">
    <property type="entry name" value="Rhodanese"/>
    <property type="match status" value="1"/>
</dbReference>
<organism evidence="2 3">
    <name type="scientific">Maribellus comscasis</name>
    <dbReference type="NCBI Taxonomy" id="2681766"/>
    <lineage>
        <taxon>Bacteria</taxon>
        <taxon>Pseudomonadati</taxon>
        <taxon>Bacteroidota</taxon>
        <taxon>Bacteroidia</taxon>
        <taxon>Marinilabiliales</taxon>
        <taxon>Prolixibacteraceae</taxon>
        <taxon>Maribellus</taxon>
    </lineage>
</organism>
<proteinExistence type="predicted"/>
<dbReference type="PANTHER" id="PTHR43031:SF1">
    <property type="entry name" value="PYRIDINE NUCLEOTIDE-DISULPHIDE OXIDOREDUCTASE"/>
    <property type="match status" value="1"/>
</dbReference>
<dbReference type="InterPro" id="IPR036873">
    <property type="entry name" value="Rhodanese-like_dom_sf"/>
</dbReference>
<keyword evidence="3" id="KW-1185">Reference proteome</keyword>
<dbReference type="AlphaFoldDB" id="A0A6I6JXF3"/>
<dbReference type="PANTHER" id="PTHR43031">
    <property type="entry name" value="FAD-DEPENDENT OXIDOREDUCTASE"/>
    <property type="match status" value="1"/>
</dbReference>
<sequence length="146" mass="16537">MKKIIPTFIVFMVSFTLLYAGNRASEKLQEGEGVNKISASQLHEMMEKKDFILVNVHIPYAGEIPKTDILIPYDEIIEHLEKLPAKDQKIVLYCRSDRMSTIASEKLADEGYSNIYNLKGGMKAWKTAGYELINNPPSKTIRSGKK</sequence>
<dbReference type="CDD" id="cd00158">
    <property type="entry name" value="RHOD"/>
    <property type="match status" value="1"/>
</dbReference>
<name>A0A6I6JXF3_9BACT</name>
<dbReference type="SUPFAM" id="SSF52821">
    <property type="entry name" value="Rhodanese/Cell cycle control phosphatase"/>
    <property type="match status" value="1"/>
</dbReference>
<evidence type="ECO:0000259" key="1">
    <source>
        <dbReference type="PROSITE" id="PS50206"/>
    </source>
</evidence>
<gene>
    <name evidence="2" type="ORF">GM418_19710</name>
</gene>
<dbReference type="InterPro" id="IPR001763">
    <property type="entry name" value="Rhodanese-like_dom"/>
</dbReference>
<accession>A0A6I6JXF3</accession>
<dbReference type="PROSITE" id="PS50206">
    <property type="entry name" value="RHODANESE_3"/>
    <property type="match status" value="1"/>
</dbReference>
<reference evidence="2 3" key="1">
    <citation type="submission" date="2019-11" db="EMBL/GenBank/DDBJ databases">
        <authorList>
            <person name="Zheng R.K."/>
            <person name="Sun C.M."/>
        </authorList>
    </citation>
    <scope>NUCLEOTIDE SEQUENCE [LARGE SCALE GENOMIC DNA]</scope>
    <source>
        <strain evidence="2 3">WC007</strain>
    </source>
</reference>
<evidence type="ECO:0000313" key="2">
    <source>
        <dbReference type="EMBL" id="QGY45818.1"/>
    </source>
</evidence>
<dbReference type="SMART" id="SM00450">
    <property type="entry name" value="RHOD"/>
    <property type="match status" value="1"/>
</dbReference>
<evidence type="ECO:0000313" key="3">
    <source>
        <dbReference type="Proteomes" id="UP000428260"/>
    </source>
</evidence>
<dbReference type="InterPro" id="IPR050229">
    <property type="entry name" value="GlpE_sulfurtransferase"/>
</dbReference>